<dbReference type="InterPro" id="IPR005000">
    <property type="entry name" value="Aldolase/citrate-lyase_domain"/>
</dbReference>
<dbReference type="GO" id="GO:0016829">
    <property type="term" value="F:lyase activity"/>
    <property type="evidence" value="ECO:0007669"/>
    <property type="project" value="UniProtKB-KW"/>
</dbReference>
<dbReference type="InterPro" id="IPR050251">
    <property type="entry name" value="HpcH-HpaI_aldolase"/>
</dbReference>
<accession>A0ABV7KJ43</accession>
<evidence type="ECO:0000256" key="2">
    <source>
        <dbReference type="ARBA" id="ARBA00022723"/>
    </source>
</evidence>
<dbReference type="InterPro" id="IPR040442">
    <property type="entry name" value="Pyrv_kinase-like_dom_sf"/>
</dbReference>
<dbReference type="EMBL" id="JBHRTK010000035">
    <property type="protein sequence ID" value="MFC3209369.1"/>
    <property type="molecule type" value="Genomic_DNA"/>
</dbReference>
<dbReference type="Gene3D" id="3.20.20.60">
    <property type="entry name" value="Phosphoenolpyruvate-binding domains"/>
    <property type="match status" value="1"/>
</dbReference>
<dbReference type="PANTHER" id="PTHR30502:SF0">
    <property type="entry name" value="PHOSPHOENOLPYRUVATE CARBOXYLASE FAMILY PROTEIN"/>
    <property type="match status" value="1"/>
</dbReference>
<dbReference type="SUPFAM" id="SSF51621">
    <property type="entry name" value="Phosphoenolpyruvate/pyruvate domain"/>
    <property type="match status" value="1"/>
</dbReference>
<dbReference type="InterPro" id="IPR015813">
    <property type="entry name" value="Pyrv/PenolPyrv_kinase-like_dom"/>
</dbReference>
<evidence type="ECO:0000256" key="1">
    <source>
        <dbReference type="ARBA" id="ARBA00005568"/>
    </source>
</evidence>
<evidence type="ECO:0000256" key="3">
    <source>
        <dbReference type="ARBA" id="ARBA00023239"/>
    </source>
</evidence>
<dbReference type="RefSeq" id="WP_378225683.1">
    <property type="nucleotide sequence ID" value="NZ_JBHRTK010000035.1"/>
</dbReference>
<comment type="similarity">
    <text evidence="1">Belongs to the HpcH/HpaI aldolase family.</text>
</comment>
<keyword evidence="6" id="KW-1185">Reference proteome</keyword>
<keyword evidence="2" id="KW-0479">Metal-binding</keyword>
<evidence type="ECO:0000313" key="5">
    <source>
        <dbReference type="EMBL" id="MFC3209369.1"/>
    </source>
</evidence>
<comment type="caution">
    <text evidence="5">The sequence shown here is derived from an EMBL/GenBank/DDBJ whole genome shotgun (WGS) entry which is preliminary data.</text>
</comment>
<name>A0ABV7KJ43_9HYPH</name>
<proteinExistence type="inferred from homology"/>
<keyword evidence="3 5" id="KW-0456">Lyase</keyword>
<feature type="domain" description="HpcH/HpaI aldolase/citrate lyase" evidence="4">
    <location>
        <begin position="17"/>
        <end position="236"/>
    </location>
</feature>
<organism evidence="5 6">
    <name type="scientific">Aquamicrobium soli</name>
    <dbReference type="NCBI Taxonomy" id="1811518"/>
    <lineage>
        <taxon>Bacteria</taxon>
        <taxon>Pseudomonadati</taxon>
        <taxon>Pseudomonadota</taxon>
        <taxon>Alphaproteobacteria</taxon>
        <taxon>Hyphomicrobiales</taxon>
        <taxon>Phyllobacteriaceae</taxon>
        <taxon>Aquamicrobium</taxon>
    </lineage>
</organism>
<reference evidence="6" key="1">
    <citation type="journal article" date="2019" name="Int. J. Syst. Evol. Microbiol.">
        <title>The Global Catalogue of Microorganisms (GCM) 10K type strain sequencing project: providing services to taxonomists for standard genome sequencing and annotation.</title>
        <authorList>
            <consortium name="The Broad Institute Genomics Platform"/>
            <consortium name="The Broad Institute Genome Sequencing Center for Infectious Disease"/>
            <person name="Wu L."/>
            <person name="Ma J."/>
        </authorList>
    </citation>
    <scope>NUCLEOTIDE SEQUENCE [LARGE SCALE GENOMIC DNA]</scope>
    <source>
        <strain evidence="6">KCTC 52165</strain>
    </source>
</reference>
<evidence type="ECO:0000259" key="4">
    <source>
        <dbReference type="Pfam" id="PF03328"/>
    </source>
</evidence>
<evidence type="ECO:0000313" key="6">
    <source>
        <dbReference type="Proteomes" id="UP001595583"/>
    </source>
</evidence>
<dbReference type="Proteomes" id="UP001595583">
    <property type="component" value="Unassembled WGS sequence"/>
</dbReference>
<dbReference type="PANTHER" id="PTHR30502">
    <property type="entry name" value="2-KETO-3-DEOXY-L-RHAMNONATE ALDOLASE"/>
    <property type="match status" value="1"/>
</dbReference>
<protein>
    <submittedName>
        <fullName evidence="5">HpcH/HpaI aldolase/citrate lyase family protein</fullName>
    </submittedName>
</protein>
<sequence length="258" mass="27252">MTLKARLAAGETLYTAWSGVPDALTVEIVARQGFDAITLDMQHGGHTEDSVLRSVPVLQAAGKPVLVRIPVGRFDMASRALDFGAEAVIAPMVNSVADAQALAAAMKYPPLGGRSWGPTFAFPRHGRGDQAEWLHESNHRTLAFAMIETRAALDALDDILAVPGIDGIFVGPSDLSIAWTNGGTVDSTLEAMMETVATIAARAKAAEKYTAIYIVNPAIAGRMAKMGYGLLAMGAEHTLIEIGARTLLADVRKSVNGK</sequence>
<dbReference type="Pfam" id="PF03328">
    <property type="entry name" value="HpcH_HpaI"/>
    <property type="match status" value="1"/>
</dbReference>
<gene>
    <name evidence="5" type="ORF">ACFOHJ_24395</name>
</gene>